<dbReference type="EMBL" id="PVXN01000068">
    <property type="protein sequence ID" value="PRR69128.1"/>
    <property type="molecule type" value="Genomic_DNA"/>
</dbReference>
<evidence type="ECO:0000256" key="1">
    <source>
        <dbReference type="ARBA" id="ARBA00023224"/>
    </source>
</evidence>
<keyword evidence="9" id="KW-1185">Reference proteome</keyword>
<dbReference type="Gene3D" id="1.10.287.950">
    <property type="entry name" value="Methyl-accepting chemotaxis protein"/>
    <property type="match status" value="1"/>
</dbReference>
<organism evidence="8 9">
    <name type="scientific">Clostridium thermopalmarium DSM 5974</name>
    <dbReference type="NCBI Taxonomy" id="1121340"/>
    <lineage>
        <taxon>Bacteria</taxon>
        <taxon>Bacillati</taxon>
        <taxon>Bacillota</taxon>
        <taxon>Clostridia</taxon>
        <taxon>Eubacteriales</taxon>
        <taxon>Clostridiaceae</taxon>
        <taxon>Clostridium</taxon>
    </lineage>
</organism>
<accession>A0A2T0AKL7</accession>
<comment type="caution">
    <text evidence="8">The sequence shown here is derived from an EMBL/GenBank/DDBJ whole genome shotgun (WGS) entry which is preliminary data.</text>
</comment>
<evidence type="ECO:0000256" key="2">
    <source>
        <dbReference type="ARBA" id="ARBA00029447"/>
    </source>
</evidence>
<evidence type="ECO:0000259" key="7">
    <source>
        <dbReference type="PROSITE" id="PS50885"/>
    </source>
</evidence>
<feature type="coiled-coil region" evidence="4">
    <location>
        <begin position="235"/>
        <end position="262"/>
    </location>
</feature>
<dbReference type="Pfam" id="PF00015">
    <property type="entry name" value="MCPsignal"/>
    <property type="match status" value="1"/>
</dbReference>
<evidence type="ECO:0000259" key="6">
    <source>
        <dbReference type="PROSITE" id="PS50111"/>
    </source>
</evidence>
<keyword evidence="5" id="KW-0812">Transmembrane</keyword>
<evidence type="ECO:0000256" key="3">
    <source>
        <dbReference type="PROSITE-ProRule" id="PRU00284"/>
    </source>
</evidence>
<name>A0A2T0AKL7_9CLOT</name>
<sequence>MFIALNTFLIGSLIIILFLSLSNMKTLSDDMNDLYNDRMLPSLELKKVETEIYSIRLSMDQMVYSQKYDSTIEQNILSKKEDLVQVFEKYKNSSMNDEQKQLFESIEQSYDIYMQNSQQLITKLKAKTAINLQETEKLGELGTNIQKDIDTLVNLNAQISEEATNKANSVYSTSQKIFIGIFGLVSVIAIVFCLVLTRILRNSMKQINDVTEKLSNYDFSVELETEGKNEFAQMNRSLKTAIANLKEALKDIKENAETVTSSSENLSSVSEEIASSSQELSKTMEQVVQGATSQANDLQDIVNLVANLTASIENVYKELENVKTETDNTTNKSNVGKQEMNKLIKSVSEIKNAFEVVISKVKNLTESVKQIGNVNNVITSISEQTNLLALNAAIEAARAGEAGKGFAVVAEEVRKLAEESKKSTSEIIQLVTSIKDDTEDVIKTSNDVGGFIEAQTSAVENTVASFGDILESIENIAPLMERSYKGMDEIVKSKDIVLQRVETISSVVEENTAATEETAASSQELSASSEEVASVSQSLTAIALKLLNATSRFKF</sequence>
<keyword evidence="4" id="KW-0175">Coiled coil</keyword>
<dbReference type="SMART" id="SM00283">
    <property type="entry name" value="MA"/>
    <property type="match status" value="1"/>
</dbReference>
<evidence type="ECO:0000256" key="5">
    <source>
        <dbReference type="SAM" id="Phobius"/>
    </source>
</evidence>
<evidence type="ECO:0000313" key="8">
    <source>
        <dbReference type="EMBL" id="PRR69128.1"/>
    </source>
</evidence>
<dbReference type="SUPFAM" id="SSF58104">
    <property type="entry name" value="Methyl-accepting chemotaxis protein (MCP) signaling domain"/>
    <property type="match status" value="1"/>
</dbReference>
<proteinExistence type="inferred from homology"/>
<reference evidence="8 9" key="1">
    <citation type="submission" date="2018-03" db="EMBL/GenBank/DDBJ databases">
        <title>Genome sequence of Clostridium thermopalmarium DSM 5974.</title>
        <authorList>
            <person name="Poehlein A."/>
            <person name="Daniel R."/>
        </authorList>
    </citation>
    <scope>NUCLEOTIDE SEQUENCE [LARGE SCALE GENOMIC DNA]</scope>
    <source>
        <strain evidence="8 9">DSM 5974</strain>
    </source>
</reference>
<keyword evidence="1 3" id="KW-0807">Transducer</keyword>
<dbReference type="InterPro" id="IPR024478">
    <property type="entry name" value="HlyB_4HB_MCP"/>
</dbReference>
<dbReference type="PANTHER" id="PTHR32089">
    <property type="entry name" value="METHYL-ACCEPTING CHEMOTAXIS PROTEIN MCPB"/>
    <property type="match status" value="1"/>
</dbReference>
<dbReference type="GO" id="GO:0016020">
    <property type="term" value="C:membrane"/>
    <property type="evidence" value="ECO:0007669"/>
    <property type="project" value="InterPro"/>
</dbReference>
<evidence type="ECO:0000256" key="4">
    <source>
        <dbReference type="SAM" id="Coils"/>
    </source>
</evidence>
<dbReference type="PROSITE" id="PS50885">
    <property type="entry name" value="HAMP"/>
    <property type="match status" value="1"/>
</dbReference>
<dbReference type="Proteomes" id="UP000239614">
    <property type="component" value="Unassembled WGS sequence"/>
</dbReference>
<protein>
    <submittedName>
        <fullName evidence="8">Putative methyl-accepting chemotaxis protein YoaH</fullName>
    </submittedName>
</protein>
<gene>
    <name evidence="8" type="primary">yoaH_4</name>
    <name evidence="8" type="ORF">CPAL_26460</name>
</gene>
<dbReference type="PROSITE" id="PS50111">
    <property type="entry name" value="CHEMOTAXIS_TRANSDUC_2"/>
    <property type="match status" value="1"/>
</dbReference>
<dbReference type="CDD" id="cd11386">
    <property type="entry name" value="MCP_signal"/>
    <property type="match status" value="1"/>
</dbReference>
<dbReference type="OrthoDB" id="369336at2"/>
<feature type="coiled-coil region" evidence="4">
    <location>
        <begin position="305"/>
        <end position="332"/>
    </location>
</feature>
<keyword evidence="5" id="KW-1133">Transmembrane helix</keyword>
<feature type="transmembrane region" description="Helical" evidence="5">
    <location>
        <begin position="177"/>
        <end position="197"/>
    </location>
</feature>
<keyword evidence="5" id="KW-0472">Membrane</keyword>
<dbReference type="Gene3D" id="6.10.340.10">
    <property type="match status" value="1"/>
</dbReference>
<dbReference type="PANTHER" id="PTHR32089:SF112">
    <property type="entry name" value="LYSOZYME-LIKE PROTEIN-RELATED"/>
    <property type="match status" value="1"/>
</dbReference>
<dbReference type="AlphaFoldDB" id="A0A2T0AKL7"/>
<comment type="similarity">
    <text evidence="2">Belongs to the methyl-accepting chemotaxis (MCP) protein family.</text>
</comment>
<dbReference type="InterPro" id="IPR003660">
    <property type="entry name" value="HAMP_dom"/>
</dbReference>
<dbReference type="GO" id="GO:0007165">
    <property type="term" value="P:signal transduction"/>
    <property type="evidence" value="ECO:0007669"/>
    <property type="project" value="UniProtKB-KW"/>
</dbReference>
<dbReference type="InterPro" id="IPR004089">
    <property type="entry name" value="MCPsignal_dom"/>
</dbReference>
<feature type="domain" description="HAMP" evidence="7">
    <location>
        <begin position="198"/>
        <end position="250"/>
    </location>
</feature>
<dbReference type="Pfam" id="PF12729">
    <property type="entry name" value="4HB_MCP_1"/>
    <property type="match status" value="1"/>
</dbReference>
<feature type="domain" description="Methyl-accepting transducer" evidence="6">
    <location>
        <begin position="269"/>
        <end position="526"/>
    </location>
</feature>
<evidence type="ECO:0000313" key="9">
    <source>
        <dbReference type="Proteomes" id="UP000239614"/>
    </source>
</evidence>